<dbReference type="InterPro" id="IPR039793">
    <property type="entry name" value="UROS/Hem4"/>
</dbReference>
<keyword evidence="3" id="KW-1185">Reference proteome</keyword>
<dbReference type="GO" id="GO:0032259">
    <property type="term" value="P:methylation"/>
    <property type="evidence" value="ECO:0007669"/>
    <property type="project" value="UniProtKB-KW"/>
</dbReference>
<dbReference type="GO" id="GO:0005829">
    <property type="term" value="C:cytosol"/>
    <property type="evidence" value="ECO:0007669"/>
    <property type="project" value="TreeGrafter"/>
</dbReference>
<evidence type="ECO:0000313" key="3">
    <source>
        <dbReference type="Proteomes" id="UP000607559"/>
    </source>
</evidence>
<dbReference type="Gene3D" id="3.40.50.10090">
    <property type="match status" value="2"/>
</dbReference>
<proteinExistence type="predicted"/>
<dbReference type="PANTHER" id="PTHR12390">
    <property type="entry name" value="UROPORPHYRINOGEN III SYNTHASE"/>
    <property type="match status" value="1"/>
</dbReference>
<dbReference type="EMBL" id="BMJC01000004">
    <property type="protein sequence ID" value="GGB13624.1"/>
    <property type="molecule type" value="Genomic_DNA"/>
</dbReference>
<dbReference type="GO" id="GO:0004852">
    <property type="term" value="F:uroporphyrinogen-III synthase activity"/>
    <property type="evidence" value="ECO:0007669"/>
    <property type="project" value="InterPro"/>
</dbReference>
<gene>
    <name evidence="2" type="primary">hemD</name>
    <name evidence="2" type="ORF">GCM10011511_41660</name>
</gene>
<dbReference type="Proteomes" id="UP000607559">
    <property type="component" value="Unassembled WGS sequence"/>
</dbReference>
<dbReference type="SUPFAM" id="SSF69618">
    <property type="entry name" value="HemD-like"/>
    <property type="match status" value="1"/>
</dbReference>
<dbReference type="Pfam" id="PF02602">
    <property type="entry name" value="HEM4"/>
    <property type="match status" value="1"/>
</dbReference>
<keyword evidence="2" id="KW-0489">Methyltransferase</keyword>
<evidence type="ECO:0000259" key="1">
    <source>
        <dbReference type="Pfam" id="PF02602"/>
    </source>
</evidence>
<organism evidence="2 3">
    <name type="scientific">Puia dinghuensis</name>
    <dbReference type="NCBI Taxonomy" id="1792502"/>
    <lineage>
        <taxon>Bacteria</taxon>
        <taxon>Pseudomonadati</taxon>
        <taxon>Bacteroidota</taxon>
        <taxon>Chitinophagia</taxon>
        <taxon>Chitinophagales</taxon>
        <taxon>Chitinophagaceae</taxon>
        <taxon>Puia</taxon>
    </lineage>
</organism>
<dbReference type="CDD" id="cd06578">
    <property type="entry name" value="HemD"/>
    <property type="match status" value="1"/>
</dbReference>
<reference evidence="2" key="2">
    <citation type="submission" date="2020-09" db="EMBL/GenBank/DDBJ databases">
        <authorList>
            <person name="Sun Q."/>
            <person name="Zhou Y."/>
        </authorList>
    </citation>
    <scope>NUCLEOTIDE SEQUENCE</scope>
    <source>
        <strain evidence="2">CGMCC 1.15448</strain>
    </source>
</reference>
<dbReference type="InterPro" id="IPR036108">
    <property type="entry name" value="4pyrrol_syn_uPrphyn_synt_sf"/>
</dbReference>
<dbReference type="InterPro" id="IPR003754">
    <property type="entry name" value="4pyrrol_synth_uPrphyn_synth"/>
</dbReference>
<comment type="caution">
    <text evidence="2">The sequence shown here is derived from an EMBL/GenBank/DDBJ whole genome shotgun (WGS) entry which is preliminary data.</text>
</comment>
<dbReference type="GO" id="GO:0008168">
    <property type="term" value="F:methyltransferase activity"/>
    <property type="evidence" value="ECO:0007669"/>
    <property type="project" value="UniProtKB-KW"/>
</dbReference>
<name>A0A8J2XT08_9BACT</name>
<protein>
    <submittedName>
        <fullName evidence="2">Uroporphyrinogen III methyltransferase</fullName>
    </submittedName>
</protein>
<dbReference type="AlphaFoldDB" id="A0A8J2XT08"/>
<dbReference type="PANTHER" id="PTHR12390:SF0">
    <property type="entry name" value="UROPORPHYRINOGEN-III SYNTHASE"/>
    <property type="match status" value="1"/>
</dbReference>
<reference evidence="2" key="1">
    <citation type="journal article" date="2014" name="Int. J. Syst. Evol. Microbiol.">
        <title>Complete genome sequence of Corynebacterium casei LMG S-19264T (=DSM 44701T), isolated from a smear-ripened cheese.</title>
        <authorList>
            <consortium name="US DOE Joint Genome Institute (JGI-PGF)"/>
            <person name="Walter F."/>
            <person name="Albersmeier A."/>
            <person name="Kalinowski J."/>
            <person name="Ruckert C."/>
        </authorList>
    </citation>
    <scope>NUCLEOTIDE SEQUENCE</scope>
    <source>
        <strain evidence="2">CGMCC 1.15448</strain>
    </source>
</reference>
<dbReference type="GO" id="GO:0006780">
    <property type="term" value="P:uroporphyrinogen III biosynthetic process"/>
    <property type="evidence" value="ECO:0007669"/>
    <property type="project" value="InterPro"/>
</dbReference>
<feature type="domain" description="Tetrapyrrole biosynthesis uroporphyrinogen III synthase" evidence="1">
    <location>
        <begin position="16"/>
        <end position="209"/>
    </location>
</feature>
<accession>A0A8J2XT08</accession>
<sequence>MSTADVPAPLIIEAATKGIQLDIVPFIRTEAVERAGEMPERARNVVFTSQHAVEALTGSGGTDGWKIFCTSGVTRRLAVEYFGEAAIAGTADSAAALATVIIGAGVEKEVWFFCGDQRREELPTLLREAGFRVHEVIVYRTALTPLKLERTYDGIAFFSPSGVESFFSVNSVETAAALFAIGRTTATAILARTGRAAIVSSKPDKELLIHQMIAHFTL</sequence>
<evidence type="ECO:0000313" key="2">
    <source>
        <dbReference type="EMBL" id="GGB13624.1"/>
    </source>
</evidence>
<keyword evidence="2" id="KW-0808">Transferase</keyword>